<keyword evidence="3" id="KW-1185">Reference proteome</keyword>
<dbReference type="Proteomes" id="UP001610446">
    <property type="component" value="Unassembled WGS sequence"/>
</dbReference>
<evidence type="ECO:0000256" key="1">
    <source>
        <dbReference type="SAM" id="MobiDB-lite"/>
    </source>
</evidence>
<sequence length="119" mass="12841">MDHSTPDSLPLEPNKLTSPIHHLECWKLLKTRSAAKMPTPSQRRTLAKDQDVATTGAASEKPSFNGPGGASASTTSSQNPKPHSSRLLNKLDPRYNSDILEAQQKGKIGGSEERPGVEK</sequence>
<comment type="caution">
    <text evidence="2">The sequence shown here is derived from an EMBL/GenBank/DDBJ whole genome shotgun (WGS) entry which is preliminary data.</text>
</comment>
<name>A0ABR4KED9_9EURO</name>
<gene>
    <name evidence="2" type="ORF">BJY01DRAFT_245342</name>
</gene>
<organism evidence="2 3">
    <name type="scientific">Aspergillus pseudoustus</name>
    <dbReference type="NCBI Taxonomy" id="1810923"/>
    <lineage>
        <taxon>Eukaryota</taxon>
        <taxon>Fungi</taxon>
        <taxon>Dikarya</taxon>
        <taxon>Ascomycota</taxon>
        <taxon>Pezizomycotina</taxon>
        <taxon>Eurotiomycetes</taxon>
        <taxon>Eurotiomycetidae</taxon>
        <taxon>Eurotiales</taxon>
        <taxon>Aspergillaceae</taxon>
        <taxon>Aspergillus</taxon>
        <taxon>Aspergillus subgen. Nidulantes</taxon>
    </lineage>
</organism>
<evidence type="ECO:0000313" key="2">
    <source>
        <dbReference type="EMBL" id="KAL2850642.1"/>
    </source>
</evidence>
<dbReference type="EMBL" id="JBFXLU010000035">
    <property type="protein sequence ID" value="KAL2850642.1"/>
    <property type="molecule type" value="Genomic_DNA"/>
</dbReference>
<accession>A0ABR4KED9</accession>
<feature type="region of interest" description="Disordered" evidence="1">
    <location>
        <begin position="32"/>
        <end position="119"/>
    </location>
</feature>
<proteinExistence type="predicted"/>
<protein>
    <submittedName>
        <fullName evidence="2">Uncharacterized protein</fullName>
    </submittedName>
</protein>
<feature type="compositionally biased region" description="Basic and acidic residues" evidence="1">
    <location>
        <begin position="110"/>
        <end position="119"/>
    </location>
</feature>
<reference evidence="2 3" key="1">
    <citation type="submission" date="2024-07" db="EMBL/GenBank/DDBJ databases">
        <title>Section-level genome sequencing and comparative genomics of Aspergillus sections Usti and Cavernicolus.</title>
        <authorList>
            <consortium name="Lawrence Berkeley National Laboratory"/>
            <person name="Nybo J.L."/>
            <person name="Vesth T.C."/>
            <person name="Theobald S."/>
            <person name="Frisvad J.C."/>
            <person name="Larsen T.O."/>
            <person name="Kjaerboelling I."/>
            <person name="Rothschild-Mancinelli K."/>
            <person name="Lyhne E.K."/>
            <person name="Kogle M.E."/>
            <person name="Barry K."/>
            <person name="Clum A."/>
            <person name="Na H."/>
            <person name="Ledsgaard L."/>
            <person name="Lin J."/>
            <person name="Lipzen A."/>
            <person name="Kuo A."/>
            <person name="Riley R."/>
            <person name="Mondo S."/>
            <person name="Labutti K."/>
            <person name="Haridas S."/>
            <person name="Pangalinan J."/>
            <person name="Salamov A.A."/>
            <person name="Simmons B.A."/>
            <person name="Magnuson J.K."/>
            <person name="Chen J."/>
            <person name="Drula E."/>
            <person name="Henrissat B."/>
            <person name="Wiebenga A."/>
            <person name="Lubbers R.J."/>
            <person name="Gomes A.C."/>
            <person name="Makela M.R."/>
            <person name="Stajich J."/>
            <person name="Grigoriev I.V."/>
            <person name="Mortensen U.H."/>
            <person name="De Vries R.P."/>
            <person name="Baker S.E."/>
            <person name="Andersen M.R."/>
        </authorList>
    </citation>
    <scope>NUCLEOTIDE SEQUENCE [LARGE SCALE GENOMIC DNA]</scope>
    <source>
        <strain evidence="2 3">CBS 123904</strain>
    </source>
</reference>
<evidence type="ECO:0000313" key="3">
    <source>
        <dbReference type="Proteomes" id="UP001610446"/>
    </source>
</evidence>